<evidence type="ECO:0000256" key="1">
    <source>
        <dbReference type="ARBA" id="ARBA00004141"/>
    </source>
</evidence>
<evidence type="ECO:0000313" key="6">
    <source>
        <dbReference type="EMBL" id="EKX34068.1"/>
    </source>
</evidence>
<evidence type="ECO:0000256" key="2">
    <source>
        <dbReference type="ARBA" id="ARBA00022692"/>
    </source>
</evidence>
<feature type="transmembrane region" description="Helical" evidence="5">
    <location>
        <begin position="48"/>
        <end position="70"/>
    </location>
</feature>
<evidence type="ECO:0000256" key="5">
    <source>
        <dbReference type="SAM" id="Phobius"/>
    </source>
</evidence>
<dbReference type="RefSeq" id="XP_005821048.1">
    <property type="nucleotide sequence ID" value="XM_005820991.1"/>
</dbReference>
<evidence type="ECO:0000256" key="3">
    <source>
        <dbReference type="ARBA" id="ARBA00022989"/>
    </source>
</evidence>
<reference evidence="7" key="3">
    <citation type="submission" date="2016-03" db="UniProtKB">
        <authorList>
            <consortium name="EnsemblProtists"/>
        </authorList>
    </citation>
    <scope>IDENTIFICATION</scope>
</reference>
<accession>L1ICV4</accession>
<reference evidence="6 8" key="1">
    <citation type="journal article" date="2012" name="Nature">
        <title>Algal genomes reveal evolutionary mosaicism and the fate of nucleomorphs.</title>
        <authorList>
            <consortium name="DOE Joint Genome Institute"/>
            <person name="Curtis B.A."/>
            <person name="Tanifuji G."/>
            <person name="Burki F."/>
            <person name="Gruber A."/>
            <person name="Irimia M."/>
            <person name="Maruyama S."/>
            <person name="Arias M.C."/>
            <person name="Ball S.G."/>
            <person name="Gile G.H."/>
            <person name="Hirakawa Y."/>
            <person name="Hopkins J.F."/>
            <person name="Kuo A."/>
            <person name="Rensing S.A."/>
            <person name="Schmutz J."/>
            <person name="Symeonidi A."/>
            <person name="Elias M."/>
            <person name="Eveleigh R.J."/>
            <person name="Herman E.K."/>
            <person name="Klute M.J."/>
            <person name="Nakayama T."/>
            <person name="Obornik M."/>
            <person name="Reyes-Prieto A."/>
            <person name="Armbrust E.V."/>
            <person name="Aves S.J."/>
            <person name="Beiko R.G."/>
            <person name="Coutinho P."/>
            <person name="Dacks J.B."/>
            <person name="Durnford D.G."/>
            <person name="Fast N.M."/>
            <person name="Green B.R."/>
            <person name="Grisdale C.J."/>
            <person name="Hempel F."/>
            <person name="Henrissat B."/>
            <person name="Hoppner M.P."/>
            <person name="Ishida K."/>
            <person name="Kim E."/>
            <person name="Koreny L."/>
            <person name="Kroth P.G."/>
            <person name="Liu Y."/>
            <person name="Malik S.B."/>
            <person name="Maier U.G."/>
            <person name="McRose D."/>
            <person name="Mock T."/>
            <person name="Neilson J.A."/>
            <person name="Onodera N.T."/>
            <person name="Poole A.M."/>
            <person name="Pritham E.J."/>
            <person name="Richards T.A."/>
            <person name="Rocap G."/>
            <person name="Roy S.W."/>
            <person name="Sarai C."/>
            <person name="Schaack S."/>
            <person name="Shirato S."/>
            <person name="Slamovits C.H."/>
            <person name="Spencer D.F."/>
            <person name="Suzuki S."/>
            <person name="Worden A.Z."/>
            <person name="Zauner S."/>
            <person name="Barry K."/>
            <person name="Bell C."/>
            <person name="Bharti A.K."/>
            <person name="Crow J.A."/>
            <person name="Grimwood J."/>
            <person name="Kramer R."/>
            <person name="Lindquist E."/>
            <person name="Lucas S."/>
            <person name="Salamov A."/>
            <person name="McFadden G.I."/>
            <person name="Lane C.E."/>
            <person name="Keeling P.J."/>
            <person name="Gray M.W."/>
            <person name="Grigoriev I.V."/>
            <person name="Archibald J.M."/>
        </authorList>
    </citation>
    <scope>NUCLEOTIDE SEQUENCE</scope>
    <source>
        <strain evidence="6 8">CCMP2712</strain>
    </source>
</reference>
<name>L1ICV4_GUITC</name>
<dbReference type="Proteomes" id="UP000011087">
    <property type="component" value="Unassembled WGS sequence"/>
</dbReference>
<feature type="transmembrane region" description="Helical" evidence="5">
    <location>
        <begin position="12"/>
        <end position="36"/>
    </location>
</feature>
<evidence type="ECO:0000256" key="4">
    <source>
        <dbReference type="ARBA" id="ARBA00023136"/>
    </source>
</evidence>
<organism evidence="6">
    <name type="scientific">Guillardia theta (strain CCMP2712)</name>
    <name type="common">Cryptophyte</name>
    <dbReference type="NCBI Taxonomy" id="905079"/>
    <lineage>
        <taxon>Eukaryota</taxon>
        <taxon>Cryptophyceae</taxon>
        <taxon>Pyrenomonadales</taxon>
        <taxon>Geminigeraceae</taxon>
        <taxon>Guillardia</taxon>
    </lineage>
</organism>
<dbReference type="OrthoDB" id="430821at2759"/>
<dbReference type="EMBL" id="JH993120">
    <property type="protein sequence ID" value="EKX34068.1"/>
    <property type="molecule type" value="Genomic_DNA"/>
</dbReference>
<dbReference type="PANTHER" id="PTHR21706:SF15">
    <property type="entry name" value="TRANSMEMBRANE PROTEIN 65"/>
    <property type="match status" value="1"/>
</dbReference>
<dbReference type="OMA" id="MMRVTRM"/>
<dbReference type="PaxDb" id="55529-EKX34068"/>
<reference evidence="8" key="2">
    <citation type="submission" date="2012-11" db="EMBL/GenBank/DDBJ databases">
        <authorList>
            <person name="Kuo A."/>
            <person name="Curtis B.A."/>
            <person name="Tanifuji G."/>
            <person name="Burki F."/>
            <person name="Gruber A."/>
            <person name="Irimia M."/>
            <person name="Maruyama S."/>
            <person name="Arias M.C."/>
            <person name="Ball S.G."/>
            <person name="Gile G.H."/>
            <person name="Hirakawa Y."/>
            <person name="Hopkins J.F."/>
            <person name="Rensing S.A."/>
            <person name="Schmutz J."/>
            <person name="Symeonidi A."/>
            <person name="Elias M."/>
            <person name="Eveleigh R.J."/>
            <person name="Herman E.K."/>
            <person name="Klute M.J."/>
            <person name="Nakayama T."/>
            <person name="Obornik M."/>
            <person name="Reyes-Prieto A."/>
            <person name="Armbrust E.V."/>
            <person name="Aves S.J."/>
            <person name="Beiko R.G."/>
            <person name="Coutinho P."/>
            <person name="Dacks J.B."/>
            <person name="Durnford D.G."/>
            <person name="Fast N.M."/>
            <person name="Green B.R."/>
            <person name="Grisdale C."/>
            <person name="Hempe F."/>
            <person name="Henrissat B."/>
            <person name="Hoppner M.P."/>
            <person name="Ishida K.-I."/>
            <person name="Kim E."/>
            <person name="Koreny L."/>
            <person name="Kroth P.G."/>
            <person name="Liu Y."/>
            <person name="Malik S.-B."/>
            <person name="Maier U.G."/>
            <person name="McRose D."/>
            <person name="Mock T."/>
            <person name="Neilson J.A."/>
            <person name="Onodera N.T."/>
            <person name="Poole A.M."/>
            <person name="Pritham E.J."/>
            <person name="Richards T.A."/>
            <person name="Rocap G."/>
            <person name="Roy S.W."/>
            <person name="Sarai C."/>
            <person name="Schaack S."/>
            <person name="Shirato S."/>
            <person name="Slamovits C.H."/>
            <person name="Spencer D.F."/>
            <person name="Suzuki S."/>
            <person name="Worden A.Z."/>
            <person name="Zauner S."/>
            <person name="Barry K."/>
            <person name="Bell C."/>
            <person name="Bharti A.K."/>
            <person name="Crow J.A."/>
            <person name="Grimwood J."/>
            <person name="Kramer R."/>
            <person name="Lindquist E."/>
            <person name="Lucas S."/>
            <person name="Salamov A."/>
            <person name="McFadden G.I."/>
            <person name="Lane C.E."/>
            <person name="Keeling P.J."/>
            <person name="Gray M.W."/>
            <person name="Grigoriev I.V."/>
            <person name="Archibald J.M."/>
        </authorList>
    </citation>
    <scope>NUCLEOTIDE SEQUENCE</scope>
    <source>
        <strain evidence="8">CCMP2712</strain>
    </source>
</reference>
<protein>
    <submittedName>
        <fullName evidence="6 7">Uncharacterized protein</fullName>
    </submittedName>
</protein>
<comment type="subcellular location">
    <subcellularLocation>
        <location evidence="1">Membrane</location>
        <topology evidence="1">Multi-pass membrane protein</topology>
    </subcellularLocation>
</comment>
<dbReference type="EnsemblProtists" id="EKX34068">
    <property type="protein sequence ID" value="EKX34068"/>
    <property type="gene ID" value="GUITHDRAFT_80856"/>
</dbReference>
<proteinExistence type="predicted"/>
<dbReference type="HOGENOM" id="CLU_138911_0_0_1"/>
<dbReference type="GO" id="GO:0005739">
    <property type="term" value="C:mitochondrion"/>
    <property type="evidence" value="ECO:0007669"/>
    <property type="project" value="TreeGrafter"/>
</dbReference>
<dbReference type="KEGG" id="gtt:GUITHDRAFT_80856"/>
<sequence>MKVMRPSNRELMQMFIAQCIPFIGFGITDNGLMIIFGEAIEQFLGKLMGLSTMGAAATGNLLSDIAGIFLGGQVQAIASRLGAAEPDLTLEQRSLTITRTCKQLGETVGITIGCIIGMAPLLYMEK</sequence>
<dbReference type="Pfam" id="PF10507">
    <property type="entry name" value="TMEM65"/>
    <property type="match status" value="1"/>
</dbReference>
<dbReference type="AlphaFoldDB" id="L1ICV4"/>
<keyword evidence="4 5" id="KW-0472">Membrane</keyword>
<gene>
    <name evidence="6" type="ORF">GUITHDRAFT_80856</name>
</gene>
<dbReference type="InterPro" id="IPR019537">
    <property type="entry name" value="TMEM65"/>
</dbReference>
<keyword evidence="2 5" id="KW-0812">Transmembrane</keyword>
<dbReference type="GeneID" id="17290796"/>
<dbReference type="eggNOG" id="KOG4619">
    <property type="taxonomic scope" value="Eukaryota"/>
</dbReference>
<evidence type="ECO:0000313" key="7">
    <source>
        <dbReference type="EnsemblProtists" id="EKX34068"/>
    </source>
</evidence>
<evidence type="ECO:0000313" key="8">
    <source>
        <dbReference type="Proteomes" id="UP000011087"/>
    </source>
</evidence>
<keyword evidence="8" id="KW-1185">Reference proteome</keyword>
<feature type="transmembrane region" description="Helical" evidence="5">
    <location>
        <begin position="104"/>
        <end position="123"/>
    </location>
</feature>
<keyword evidence="3 5" id="KW-1133">Transmembrane helix</keyword>
<dbReference type="GO" id="GO:0016020">
    <property type="term" value="C:membrane"/>
    <property type="evidence" value="ECO:0007669"/>
    <property type="project" value="UniProtKB-SubCell"/>
</dbReference>
<dbReference type="PANTHER" id="PTHR21706">
    <property type="entry name" value="TRANSMEMBRANE PROTEIN 65"/>
    <property type="match status" value="1"/>
</dbReference>